<keyword evidence="1 2" id="KW-0732">Signal</keyword>
<dbReference type="RefSeq" id="WP_378249419.1">
    <property type="nucleotide sequence ID" value="NZ_JBHSKF010000011.1"/>
</dbReference>
<dbReference type="SUPFAM" id="SSF69318">
    <property type="entry name" value="Integrin alpha N-terminal domain"/>
    <property type="match status" value="1"/>
</dbReference>
<dbReference type="Proteomes" id="UP001596157">
    <property type="component" value="Unassembled WGS sequence"/>
</dbReference>
<organism evidence="3 4">
    <name type="scientific">Actinokineospora guangxiensis</name>
    <dbReference type="NCBI Taxonomy" id="1490288"/>
    <lineage>
        <taxon>Bacteria</taxon>
        <taxon>Bacillati</taxon>
        <taxon>Actinomycetota</taxon>
        <taxon>Actinomycetes</taxon>
        <taxon>Pseudonocardiales</taxon>
        <taxon>Pseudonocardiaceae</taxon>
        <taxon>Actinokineospora</taxon>
    </lineage>
</organism>
<dbReference type="InterPro" id="IPR028994">
    <property type="entry name" value="Integrin_alpha_N"/>
</dbReference>
<dbReference type="EMBL" id="JBHSKF010000011">
    <property type="protein sequence ID" value="MFC5289575.1"/>
    <property type="molecule type" value="Genomic_DNA"/>
</dbReference>
<keyword evidence="4" id="KW-1185">Reference proteome</keyword>
<feature type="signal peptide" evidence="2">
    <location>
        <begin position="1"/>
        <end position="23"/>
    </location>
</feature>
<proteinExistence type="predicted"/>
<dbReference type="InterPro" id="IPR013517">
    <property type="entry name" value="FG-GAP"/>
</dbReference>
<dbReference type="Pfam" id="PF13517">
    <property type="entry name" value="FG-GAP_3"/>
    <property type="match status" value="1"/>
</dbReference>
<evidence type="ECO:0000256" key="2">
    <source>
        <dbReference type="SAM" id="SignalP"/>
    </source>
</evidence>
<protein>
    <submittedName>
        <fullName evidence="3">FG-GAP repeat domain-containing protein</fullName>
    </submittedName>
</protein>
<gene>
    <name evidence="3" type="ORF">ACFPM7_21180</name>
</gene>
<evidence type="ECO:0000313" key="4">
    <source>
        <dbReference type="Proteomes" id="UP001596157"/>
    </source>
</evidence>
<evidence type="ECO:0000313" key="3">
    <source>
        <dbReference type="EMBL" id="MFC5289575.1"/>
    </source>
</evidence>
<comment type="caution">
    <text evidence="3">The sequence shown here is derived from an EMBL/GenBank/DDBJ whole genome shotgun (WGS) entry which is preliminary data.</text>
</comment>
<reference evidence="4" key="1">
    <citation type="journal article" date="2019" name="Int. J. Syst. Evol. Microbiol.">
        <title>The Global Catalogue of Microorganisms (GCM) 10K type strain sequencing project: providing services to taxonomists for standard genome sequencing and annotation.</title>
        <authorList>
            <consortium name="The Broad Institute Genomics Platform"/>
            <consortium name="The Broad Institute Genome Sequencing Center for Infectious Disease"/>
            <person name="Wu L."/>
            <person name="Ma J."/>
        </authorList>
    </citation>
    <scope>NUCLEOTIDE SEQUENCE [LARGE SCALE GENOMIC DNA]</scope>
    <source>
        <strain evidence="4">CCUG 59778</strain>
    </source>
</reference>
<feature type="chain" id="PRO_5046006658" evidence="2">
    <location>
        <begin position="24"/>
        <end position="278"/>
    </location>
</feature>
<name>A0ABW0EU31_9PSEU</name>
<accession>A0ABW0EU31</accession>
<dbReference type="PANTHER" id="PTHR46580">
    <property type="entry name" value="SENSOR KINASE-RELATED"/>
    <property type="match status" value="1"/>
</dbReference>
<evidence type="ECO:0000256" key="1">
    <source>
        <dbReference type="ARBA" id="ARBA00022729"/>
    </source>
</evidence>
<sequence>MRKLGVALVAVVLAAGVPGSAVAGNSGQAFLGDLNNDGRADRVTLGPVGSSPTCTLTVEYRRANGAFRPAVTHTYTSPVTHAPYCPNMGEVVNLGGNRVAEIVAANFSSYSPGRDLLVLRRFQPVAQLEGISFPSTLRKVDFNGDGLEDIWQSSDQVVQLKSWLNTPAGTLVPGPIDVCSSAPIPQHAFADFDGDGGQDMLLSRRCEFSYTTAELHFGGGGAPVVFGRTPHTSTTYEVFVTDLDNDQVPDVGVIERAGGTVTVRHFHNDGTGAFTERV</sequence>